<keyword evidence="2" id="KW-0547">Nucleotide-binding</keyword>
<dbReference type="InterPro" id="IPR011335">
    <property type="entry name" value="Restrct_endonuc-II-like"/>
</dbReference>
<reference evidence="13 14" key="1">
    <citation type="submission" date="2011-03" db="EMBL/GenBank/DDBJ databases">
        <title>The Genome Sequence of Gemella haemolysans M341.</title>
        <authorList>
            <consortium name="The Broad Institute Genome Sequencing Platform"/>
            <consortium name="The Broad Institute Genome Sequencing Center for Infectious Disease"/>
            <person name="Earl A."/>
            <person name="Ward D."/>
            <person name="Feldgarden M."/>
            <person name="Gevers D."/>
            <person name="Sibley C.D."/>
            <person name="Field T.R."/>
            <person name="Grinwis M."/>
            <person name="Eshaghurshan C.S."/>
            <person name="Surette M.G."/>
            <person name="Young S.K."/>
            <person name="Zeng Q."/>
            <person name="Gargeya S."/>
            <person name="Fitzgerald M."/>
            <person name="Haas B."/>
            <person name="Abouelleil A."/>
            <person name="Alvarado L."/>
            <person name="Arachchi H.M."/>
            <person name="Berlin A."/>
            <person name="Brown A."/>
            <person name="Chapman S.B."/>
            <person name="Chen Z."/>
            <person name="Dunbar C."/>
            <person name="Freedman E."/>
            <person name="Gearin G."/>
            <person name="Gellesch M."/>
            <person name="Goldberg J."/>
            <person name="Griggs A."/>
            <person name="Gujja S."/>
            <person name="Heilman E.R."/>
            <person name="Heiman D."/>
            <person name="Howarth C."/>
            <person name="Larson L."/>
            <person name="Lui A."/>
            <person name="MacDonald P.J.P."/>
            <person name="Mehta T."/>
            <person name="Montmayeur A."/>
            <person name="Murphy C."/>
            <person name="Neiman D."/>
            <person name="Pearson M."/>
            <person name="Priest M."/>
            <person name="Roberts A."/>
            <person name="Saif S."/>
            <person name="Shea T."/>
            <person name="Shenoy N."/>
            <person name="Sisk P."/>
            <person name="Stolte C."/>
            <person name="Sykes S."/>
            <person name="White J."/>
            <person name="Yandava C."/>
            <person name="Wortman J."/>
            <person name="Nusbaum C."/>
            <person name="Birren B."/>
        </authorList>
    </citation>
    <scope>NUCLEOTIDE SEQUENCE [LARGE SCALE GENOMIC DNA]</scope>
    <source>
        <strain evidence="13 14">M341</strain>
    </source>
</reference>
<dbReference type="InterPro" id="IPR038726">
    <property type="entry name" value="PDDEXK_AddAB-type"/>
</dbReference>
<evidence type="ECO:0000256" key="10">
    <source>
        <dbReference type="SAM" id="Coils"/>
    </source>
</evidence>
<dbReference type="Pfam" id="PF21445">
    <property type="entry name" value="ADDB_N"/>
    <property type="match status" value="1"/>
</dbReference>
<sequence length="1280" mass="150314">MNLELLVGPSGVGKTNYILDDIELNRKDNKIIVLTPEQNSFNFEKILCDKFGGTFNIDVMNFSSLTRRLAKQLGIDNLKRLGDNIKPFYFYKAAKNLENSENFLVKRILQDASFIEVVEEIINELKEYTVSINTLEEYLEKNSNLEKSHREKLEAILEIYVEYTRLLKEQSTFDKVDYITELLLYLKYIDLSDYVFYVDAYYNFTAQEYNFIEKLAKKSKKLIISVISDANRYFNFDLSQLIQGYELEKMKYNSFYLSDLFSKEKYKLDIFRKSHEIIASMNEIVKNNQDVNFSLVAFIKNEEVRVLKFDIKDSVVENYSILENQNGRFIGISNSILAEKYYKNFTAQYETDDSIEIICAKNKELEVKQVAREIVKLKEEKNIDHKDIAILYRDNIYENYVNIFKDYNIEVHLDKNIETSNHRLVKFIQEVLNFNDGNFKTRLLNLLKTRLTNFENIYRQKVISHILLDDTSVNEKQLEKLIAELDVDTIKERISKSNLIVSSTTKFSYNDLLEKVRVISIDDVENILNEKLVNSSNDILKDYFVEKTIKYSTEQLQICKEVLLEFSAKVSEVSMKDNLQVKRYVKKLVDVFDYCKIRMYLDKEDGDYDDIEELKVDSIDRQVYKKVLEYMNDINENFGIDKFEYQKFVTLFNAGLTTIKYRSIPEINNSIIMSTMDLAKVENKKVVFVIGFNKDVLPVSKSAGLIDDKDKEELILRDIFLSPTKEAALIDEEFVAYVALTRAKDKTYICYSLLDKSFKENFASPYLSTVKSLFPQLEEKQTSKILEFSISDYSYYLENFSEIVSDKEFNYLFSKVYRRFMEVKDSKTKEVEILVELMIKFLENYQNLISSESIESYEVLDELNDRIFFSKDNSIKNYLSKIIRDYKFELNENTIEEFLEVKKDTFSKFSISKISDFERNPYQFFVKRVLGIAEERDIDIDNLVSGRFFHAVMADERIVNFIAECGSKIDIEVQEDEDIARKFKIKDIVRDVVYNSDNKDILETLKLIELLNTHKYILINMLQRLEIAIAIEIKYFALTKFMPTFLEKPFSLEIEDNIITCENIETGEINKKELLQQYNIPPIRFVGVIDRVDVLDKNISIIDYKSSQTDFTLDSIELGFISQILTYALACELMFDKKSEDILGIFYREIAKLGKDLKTYRLRGLANSDLILKEDFLEIAPEVMYVRTTKKGAIHGADAHKAYSSTELEKLVNKNLHNVMCLLEKIFSFDYSLYNYEVANQYLAEKQTLFNFASNNDTRLDYKYKVAFKPKELKEKLLKE</sequence>
<dbReference type="GO" id="GO:0004527">
    <property type="term" value="F:exonuclease activity"/>
    <property type="evidence" value="ECO:0007669"/>
    <property type="project" value="UniProtKB-KW"/>
</dbReference>
<dbReference type="SUPFAM" id="SSF52980">
    <property type="entry name" value="Restriction endonuclease-like"/>
    <property type="match status" value="1"/>
</dbReference>
<dbReference type="Proteomes" id="UP000004773">
    <property type="component" value="Unassembled WGS sequence"/>
</dbReference>
<gene>
    <name evidence="13" type="ORF">HMPREF0428_00516</name>
</gene>
<dbReference type="Gene3D" id="3.90.320.10">
    <property type="match status" value="1"/>
</dbReference>
<evidence type="ECO:0000256" key="9">
    <source>
        <dbReference type="ARBA" id="ARBA00023204"/>
    </source>
</evidence>
<proteinExistence type="predicted"/>
<evidence type="ECO:0000256" key="6">
    <source>
        <dbReference type="ARBA" id="ARBA00022839"/>
    </source>
</evidence>
<keyword evidence="5" id="KW-0347">Helicase</keyword>
<dbReference type="GO" id="GO:0033202">
    <property type="term" value="C:DNA helicase complex"/>
    <property type="evidence" value="ECO:0007669"/>
    <property type="project" value="TreeGrafter"/>
</dbReference>
<evidence type="ECO:0008006" key="15">
    <source>
        <dbReference type="Google" id="ProtNLM"/>
    </source>
</evidence>
<dbReference type="GO" id="GO:0000725">
    <property type="term" value="P:recombinational repair"/>
    <property type="evidence" value="ECO:0007669"/>
    <property type="project" value="TreeGrafter"/>
</dbReference>
<evidence type="ECO:0000256" key="2">
    <source>
        <dbReference type="ARBA" id="ARBA00022741"/>
    </source>
</evidence>
<evidence type="ECO:0000259" key="12">
    <source>
        <dbReference type="Pfam" id="PF21445"/>
    </source>
</evidence>
<dbReference type="PANTHER" id="PTHR11070">
    <property type="entry name" value="UVRD / RECB / PCRA DNA HELICASE FAMILY MEMBER"/>
    <property type="match status" value="1"/>
</dbReference>
<dbReference type="InterPro" id="IPR049035">
    <property type="entry name" value="ADDB_N"/>
</dbReference>
<dbReference type="GO" id="GO:0003677">
    <property type="term" value="F:DNA binding"/>
    <property type="evidence" value="ECO:0007669"/>
    <property type="project" value="UniProtKB-KW"/>
</dbReference>
<dbReference type="SUPFAM" id="SSF52540">
    <property type="entry name" value="P-loop containing nucleoside triphosphate hydrolases"/>
    <property type="match status" value="1"/>
</dbReference>
<evidence type="ECO:0000256" key="4">
    <source>
        <dbReference type="ARBA" id="ARBA00022801"/>
    </source>
</evidence>
<dbReference type="Gene3D" id="3.40.50.300">
    <property type="entry name" value="P-loop containing nucleotide triphosphate hydrolases"/>
    <property type="match status" value="3"/>
</dbReference>
<comment type="caution">
    <text evidence="13">The sequence shown here is derived from an EMBL/GenBank/DDBJ whole genome shotgun (WGS) entry which is preliminary data.</text>
</comment>
<feature type="coiled-coil region" evidence="10">
    <location>
        <begin position="118"/>
        <end position="155"/>
    </location>
</feature>
<keyword evidence="3" id="KW-0227">DNA damage</keyword>
<dbReference type="InterPro" id="IPR000212">
    <property type="entry name" value="DNA_helicase_UvrD/REP"/>
</dbReference>
<evidence type="ECO:0000256" key="5">
    <source>
        <dbReference type="ARBA" id="ARBA00022806"/>
    </source>
</evidence>
<dbReference type="GO" id="GO:0005524">
    <property type="term" value="F:ATP binding"/>
    <property type="evidence" value="ECO:0007669"/>
    <property type="project" value="UniProtKB-KW"/>
</dbReference>
<dbReference type="EMBL" id="ACRO01000005">
    <property type="protein sequence ID" value="EGF85885.1"/>
    <property type="molecule type" value="Genomic_DNA"/>
</dbReference>
<evidence type="ECO:0000313" key="14">
    <source>
        <dbReference type="Proteomes" id="UP000004773"/>
    </source>
</evidence>
<dbReference type="RefSeq" id="WP_003146482.1">
    <property type="nucleotide sequence ID" value="NZ_GL883582.1"/>
</dbReference>
<organism evidence="13 14">
    <name type="scientific">Gemella haemolysans M341</name>
    <dbReference type="NCBI Taxonomy" id="562981"/>
    <lineage>
        <taxon>Bacteria</taxon>
        <taxon>Bacillati</taxon>
        <taxon>Bacillota</taxon>
        <taxon>Bacilli</taxon>
        <taxon>Bacillales</taxon>
        <taxon>Gemellaceae</taxon>
        <taxon>Gemella</taxon>
    </lineage>
</organism>
<feature type="domain" description="PD-(D/E)XK endonuclease-like" evidence="11">
    <location>
        <begin position="909"/>
        <end position="1152"/>
    </location>
</feature>
<dbReference type="InterPro" id="IPR011604">
    <property type="entry name" value="PDDEXK-like_dom_sf"/>
</dbReference>
<keyword evidence="4" id="KW-0378">Hydrolase</keyword>
<keyword evidence="7" id="KW-0067">ATP-binding</keyword>
<feature type="domain" description="ATP-dependent helicase/deoxyribonuclease subunit B N-terminal" evidence="12">
    <location>
        <begin position="6"/>
        <end position="233"/>
    </location>
</feature>
<evidence type="ECO:0000256" key="7">
    <source>
        <dbReference type="ARBA" id="ARBA00022840"/>
    </source>
</evidence>
<dbReference type="PANTHER" id="PTHR11070:SF49">
    <property type="entry name" value="ATP-DEPENDENT HELICASE_DEOXYRIBONUCLEASE SUBUNIT B"/>
    <property type="match status" value="1"/>
</dbReference>
<dbReference type="GO" id="GO:0043138">
    <property type="term" value="F:3'-5' DNA helicase activity"/>
    <property type="evidence" value="ECO:0007669"/>
    <property type="project" value="TreeGrafter"/>
</dbReference>
<protein>
    <recommendedName>
        <fullName evidence="15">DNA helicase</fullName>
    </recommendedName>
</protein>
<dbReference type="AlphaFoldDB" id="A0AA87B6T1"/>
<keyword evidence="1" id="KW-0540">Nuclease</keyword>
<dbReference type="GO" id="GO:0005829">
    <property type="term" value="C:cytosol"/>
    <property type="evidence" value="ECO:0007669"/>
    <property type="project" value="TreeGrafter"/>
</dbReference>
<evidence type="ECO:0000259" key="11">
    <source>
        <dbReference type="Pfam" id="PF12705"/>
    </source>
</evidence>
<keyword evidence="9" id="KW-0234">DNA repair</keyword>
<evidence type="ECO:0000256" key="8">
    <source>
        <dbReference type="ARBA" id="ARBA00023125"/>
    </source>
</evidence>
<dbReference type="InterPro" id="IPR027417">
    <property type="entry name" value="P-loop_NTPase"/>
</dbReference>
<keyword evidence="6" id="KW-0269">Exonuclease</keyword>
<keyword evidence="10" id="KW-0175">Coiled coil</keyword>
<evidence type="ECO:0000256" key="3">
    <source>
        <dbReference type="ARBA" id="ARBA00022763"/>
    </source>
</evidence>
<evidence type="ECO:0000256" key="1">
    <source>
        <dbReference type="ARBA" id="ARBA00022722"/>
    </source>
</evidence>
<evidence type="ECO:0000313" key="13">
    <source>
        <dbReference type="EMBL" id="EGF85885.1"/>
    </source>
</evidence>
<keyword evidence="8" id="KW-0238">DNA-binding</keyword>
<name>A0AA87B6T1_9BACL</name>
<dbReference type="Pfam" id="PF12705">
    <property type="entry name" value="PDDEXK_1"/>
    <property type="match status" value="1"/>
</dbReference>
<accession>A0AA87B6T1</accession>